<dbReference type="InterPro" id="IPR013324">
    <property type="entry name" value="RNA_pol_sigma_r3/r4-like"/>
</dbReference>
<reference evidence="7 8" key="1">
    <citation type="submission" date="2017-05" db="EMBL/GenBank/DDBJ databases">
        <authorList>
            <person name="Varghese N."/>
            <person name="Submissions S."/>
        </authorList>
    </citation>
    <scope>NUCLEOTIDE SEQUENCE [LARGE SCALE GENOMIC DNA]</scope>
    <source>
        <strain evidence="7 8">DSM 25457</strain>
    </source>
</reference>
<dbReference type="InterPro" id="IPR007627">
    <property type="entry name" value="RNA_pol_sigma70_r2"/>
</dbReference>
<evidence type="ECO:0000259" key="6">
    <source>
        <dbReference type="Pfam" id="PF08281"/>
    </source>
</evidence>
<dbReference type="InterPro" id="IPR013325">
    <property type="entry name" value="RNA_pol_sigma_r2"/>
</dbReference>
<keyword evidence="8" id="KW-1185">Reference proteome</keyword>
<dbReference type="Proteomes" id="UP001158067">
    <property type="component" value="Unassembled WGS sequence"/>
</dbReference>
<keyword evidence="4" id="KW-0804">Transcription</keyword>
<dbReference type="NCBIfam" id="TIGR02937">
    <property type="entry name" value="sigma70-ECF"/>
    <property type="match status" value="1"/>
</dbReference>
<dbReference type="InterPro" id="IPR013249">
    <property type="entry name" value="RNA_pol_sigma70_r4_t2"/>
</dbReference>
<dbReference type="Gene3D" id="1.10.10.10">
    <property type="entry name" value="Winged helix-like DNA-binding domain superfamily/Winged helix DNA-binding domain"/>
    <property type="match status" value="1"/>
</dbReference>
<dbReference type="NCBIfam" id="TIGR02989">
    <property type="entry name" value="Sig-70_gvs1"/>
    <property type="match status" value="1"/>
</dbReference>
<dbReference type="SUPFAM" id="SSF88659">
    <property type="entry name" value="Sigma3 and sigma4 domains of RNA polymerase sigma factors"/>
    <property type="match status" value="1"/>
</dbReference>
<evidence type="ECO:0000313" key="7">
    <source>
        <dbReference type="EMBL" id="SMP61985.1"/>
    </source>
</evidence>
<evidence type="ECO:0000313" key="8">
    <source>
        <dbReference type="Proteomes" id="UP001158067"/>
    </source>
</evidence>
<organism evidence="7 8">
    <name type="scientific">Neorhodopirellula lusitana</name>
    <dbReference type="NCBI Taxonomy" id="445327"/>
    <lineage>
        <taxon>Bacteria</taxon>
        <taxon>Pseudomonadati</taxon>
        <taxon>Planctomycetota</taxon>
        <taxon>Planctomycetia</taxon>
        <taxon>Pirellulales</taxon>
        <taxon>Pirellulaceae</taxon>
        <taxon>Neorhodopirellula</taxon>
    </lineage>
</organism>
<evidence type="ECO:0000259" key="5">
    <source>
        <dbReference type="Pfam" id="PF04542"/>
    </source>
</evidence>
<dbReference type="PANTHER" id="PTHR43133:SF51">
    <property type="entry name" value="RNA POLYMERASE SIGMA FACTOR"/>
    <property type="match status" value="1"/>
</dbReference>
<dbReference type="EMBL" id="FXUG01000007">
    <property type="protein sequence ID" value="SMP61985.1"/>
    <property type="molecule type" value="Genomic_DNA"/>
</dbReference>
<dbReference type="InterPro" id="IPR036388">
    <property type="entry name" value="WH-like_DNA-bd_sf"/>
</dbReference>
<dbReference type="InterPro" id="IPR014284">
    <property type="entry name" value="RNA_pol_sigma-70_dom"/>
</dbReference>
<dbReference type="InterPro" id="IPR014331">
    <property type="entry name" value="RNA_pol_sigma70_ECF_RHOBA"/>
</dbReference>
<dbReference type="Pfam" id="PF08281">
    <property type="entry name" value="Sigma70_r4_2"/>
    <property type="match status" value="1"/>
</dbReference>
<evidence type="ECO:0000256" key="3">
    <source>
        <dbReference type="ARBA" id="ARBA00023082"/>
    </source>
</evidence>
<keyword evidence="3" id="KW-0731">Sigma factor</keyword>
<dbReference type="Gene3D" id="1.10.1740.10">
    <property type="match status" value="1"/>
</dbReference>
<proteinExistence type="inferred from homology"/>
<sequence>MPSHIPSPDRTEEFLCLLTEHEPRLARYATLLIPHLQDSDEVLQEAKLVMWRSFDRFETGTDFGAWARKVVFHQVLKFRRRPSRRLQPFPEETLELLASEIVGLEKELDYRQTALAVCIAKLPDDHRRMISLRYFDENPIEQIATQLGRKTDAVYQSLSRIRRSLHRCISDAIQVQGRSV</sequence>
<evidence type="ECO:0000256" key="2">
    <source>
        <dbReference type="ARBA" id="ARBA00023015"/>
    </source>
</evidence>
<evidence type="ECO:0000256" key="1">
    <source>
        <dbReference type="ARBA" id="ARBA00010641"/>
    </source>
</evidence>
<comment type="caution">
    <text evidence="7">The sequence shown here is derived from an EMBL/GenBank/DDBJ whole genome shotgun (WGS) entry which is preliminary data.</text>
</comment>
<gene>
    <name evidence="7" type="ORF">SAMN06265222_107205</name>
</gene>
<dbReference type="InterPro" id="IPR039425">
    <property type="entry name" value="RNA_pol_sigma-70-like"/>
</dbReference>
<protein>
    <submittedName>
        <fullName evidence="7">RNA polymerase sigma-70 factor, ECF subfamily</fullName>
    </submittedName>
</protein>
<dbReference type="PANTHER" id="PTHR43133">
    <property type="entry name" value="RNA POLYMERASE ECF-TYPE SIGMA FACTO"/>
    <property type="match status" value="1"/>
</dbReference>
<evidence type="ECO:0000256" key="4">
    <source>
        <dbReference type="ARBA" id="ARBA00023163"/>
    </source>
</evidence>
<feature type="domain" description="RNA polymerase sigma factor 70 region 4 type 2" evidence="6">
    <location>
        <begin position="114"/>
        <end position="165"/>
    </location>
</feature>
<comment type="similarity">
    <text evidence="1">Belongs to the sigma-70 factor family. ECF subfamily.</text>
</comment>
<accession>A0ABY1Q871</accession>
<feature type="domain" description="RNA polymerase sigma-70 region 2" evidence="5">
    <location>
        <begin position="17"/>
        <end position="84"/>
    </location>
</feature>
<keyword evidence="2" id="KW-0805">Transcription regulation</keyword>
<dbReference type="Pfam" id="PF04542">
    <property type="entry name" value="Sigma70_r2"/>
    <property type="match status" value="1"/>
</dbReference>
<dbReference type="RefSeq" id="WP_283433277.1">
    <property type="nucleotide sequence ID" value="NZ_CAWLDM010000001.1"/>
</dbReference>
<dbReference type="SUPFAM" id="SSF88946">
    <property type="entry name" value="Sigma2 domain of RNA polymerase sigma factors"/>
    <property type="match status" value="1"/>
</dbReference>
<name>A0ABY1Q871_9BACT</name>